<dbReference type="RefSeq" id="WP_074766799.1">
    <property type="nucleotide sequence ID" value="NZ_FNKP01000002.1"/>
</dbReference>
<protein>
    <submittedName>
        <fullName evidence="1">Uncharacterized protein</fullName>
    </submittedName>
</protein>
<keyword evidence="2" id="KW-1185">Reference proteome</keyword>
<sequence length="81" mass="9007">MAEIPKRAVQFRLEVGADSRRALADVLFNLAIQIDHEGLSSHSVSGGYDSGYEQWLTMSDGPTHDEYVAQLNAWLEQNKTA</sequence>
<dbReference type="AlphaFoldDB" id="A0A1H1GYX6"/>
<accession>A0A1H1GYX6</accession>
<dbReference type="Proteomes" id="UP000183487">
    <property type="component" value="Unassembled WGS sequence"/>
</dbReference>
<proteinExistence type="predicted"/>
<dbReference type="OrthoDB" id="9114998at2"/>
<reference evidence="2" key="1">
    <citation type="submission" date="2016-10" db="EMBL/GenBank/DDBJ databases">
        <authorList>
            <person name="Varghese N."/>
            <person name="Submissions S."/>
        </authorList>
    </citation>
    <scope>NUCLEOTIDE SEQUENCE [LARGE SCALE GENOMIC DNA]</scope>
    <source>
        <strain evidence="2">GAS106B</strain>
    </source>
</reference>
<dbReference type="EMBL" id="FNKP01000002">
    <property type="protein sequence ID" value="SDR18339.1"/>
    <property type="molecule type" value="Genomic_DNA"/>
</dbReference>
<gene>
    <name evidence="1" type="ORF">SAMN05443245_3387</name>
</gene>
<evidence type="ECO:0000313" key="2">
    <source>
        <dbReference type="Proteomes" id="UP000183487"/>
    </source>
</evidence>
<name>A0A1H1GYX6_9BURK</name>
<organism evidence="1 2">
    <name type="scientific">Paraburkholderia fungorum</name>
    <dbReference type="NCBI Taxonomy" id="134537"/>
    <lineage>
        <taxon>Bacteria</taxon>
        <taxon>Pseudomonadati</taxon>
        <taxon>Pseudomonadota</taxon>
        <taxon>Betaproteobacteria</taxon>
        <taxon>Burkholderiales</taxon>
        <taxon>Burkholderiaceae</taxon>
        <taxon>Paraburkholderia</taxon>
    </lineage>
</organism>
<evidence type="ECO:0000313" key="1">
    <source>
        <dbReference type="EMBL" id="SDR18339.1"/>
    </source>
</evidence>